<accession>A0A7J9J6R0</accession>
<dbReference type="AlphaFoldDB" id="A0A7J9J6R0"/>
<proteinExistence type="predicted"/>
<gene>
    <name evidence="1" type="ORF">Goarm_013747</name>
</gene>
<comment type="caution">
    <text evidence="1">The sequence shown here is derived from an EMBL/GenBank/DDBJ whole genome shotgun (WGS) entry which is preliminary data.</text>
</comment>
<feature type="non-terminal residue" evidence="1">
    <location>
        <position position="114"/>
    </location>
</feature>
<name>A0A7J9J6R0_9ROSI</name>
<dbReference type="Proteomes" id="UP000593575">
    <property type="component" value="Unassembled WGS sequence"/>
</dbReference>
<reference evidence="1 2" key="1">
    <citation type="journal article" date="2019" name="Genome Biol. Evol.">
        <title>Insights into the evolution of the New World diploid cottons (Gossypium, subgenus Houzingenia) based on genome sequencing.</title>
        <authorList>
            <person name="Grover C.E."/>
            <person name="Arick M.A. 2nd"/>
            <person name="Thrash A."/>
            <person name="Conover J.L."/>
            <person name="Sanders W.S."/>
            <person name="Peterson D.G."/>
            <person name="Frelichowski J.E."/>
            <person name="Scheffler J.A."/>
            <person name="Scheffler B.E."/>
            <person name="Wendel J.F."/>
        </authorList>
    </citation>
    <scope>NUCLEOTIDE SEQUENCE [LARGE SCALE GENOMIC DNA]</scope>
    <source>
        <strain evidence="1">6</strain>
        <tissue evidence="1">Leaf</tissue>
    </source>
</reference>
<organism evidence="1 2">
    <name type="scientific">Gossypium armourianum</name>
    <dbReference type="NCBI Taxonomy" id="34283"/>
    <lineage>
        <taxon>Eukaryota</taxon>
        <taxon>Viridiplantae</taxon>
        <taxon>Streptophyta</taxon>
        <taxon>Embryophyta</taxon>
        <taxon>Tracheophyta</taxon>
        <taxon>Spermatophyta</taxon>
        <taxon>Magnoliopsida</taxon>
        <taxon>eudicotyledons</taxon>
        <taxon>Gunneridae</taxon>
        <taxon>Pentapetalae</taxon>
        <taxon>rosids</taxon>
        <taxon>malvids</taxon>
        <taxon>Malvales</taxon>
        <taxon>Malvaceae</taxon>
        <taxon>Malvoideae</taxon>
        <taxon>Gossypium</taxon>
    </lineage>
</organism>
<sequence length="114" mass="12903">MHPYPLQSKLLSLTYLRLASTCSLELLILWATFSMRLTSTHTKVHSIMVPLKLLKLVASSVSSLFSLLPSGLHCLFSSVYGFKVNFSVSPRKLRELQRWKSEPGLLIPHWTSGF</sequence>
<dbReference type="EMBL" id="JABFAE010000005">
    <property type="protein sequence ID" value="MBA0829125.1"/>
    <property type="molecule type" value="Genomic_DNA"/>
</dbReference>
<evidence type="ECO:0000313" key="1">
    <source>
        <dbReference type="EMBL" id="MBA0829125.1"/>
    </source>
</evidence>
<evidence type="ECO:0000313" key="2">
    <source>
        <dbReference type="Proteomes" id="UP000593575"/>
    </source>
</evidence>
<protein>
    <submittedName>
        <fullName evidence="1">Uncharacterized protein</fullName>
    </submittedName>
</protein>
<keyword evidence="2" id="KW-1185">Reference proteome</keyword>